<evidence type="ECO:0008006" key="2">
    <source>
        <dbReference type="Google" id="ProtNLM"/>
    </source>
</evidence>
<evidence type="ECO:0000313" key="1">
    <source>
        <dbReference type="EMBL" id="ACD22495.1"/>
    </source>
</evidence>
<reference evidence="1" key="2">
    <citation type="submission" date="2009-08" db="EMBL/GenBank/DDBJ databases">
        <authorList>
            <person name="Shrivastava S."/>
            <person name="Brinkac L.M."/>
            <person name="Dodson R.J."/>
            <person name="Harkins D.M."/>
            <person name="Durkin A.S."/>
            <person name="Sutton G."/>
        </authorList>
    </citation>
    <scope>NUCLEOTIDE SEQUENCE</scope>
    <source>
        <strain evidence="1">Eklund 17B</strain>
    </source>
</reference>
<dbReference type="InterPro" id="IPR020288">
    <property type="entry name" value="Sheath_initiator"/>
</dbReference>
<dbReference type="PATRIC" id="fig|935198.13.peg.1849"/>
<gene>
    <name evidence="1" type="ordered locus">CLL_A1899</name>
</gene>
<dbReference type="KEGG" id="cbk:CLL_A1899"/>
<sequence length="151" mass="17204">MGFFPEDFYNTKTNIKKKKEIPLLKDYAINLDTGEILLDKNKNAIIVEGLDAVIVQAWRKIHTKKIDPLAGEGYLIYGKNFGSKLHKLIGKSKSNGDIYAYQMLHDCLVDGTYVTGISNFLTELEKSCYKINYTIESIYGNKDDSFYVDID</sequence>
<dbReference type="HOGENOM" id="CLU_141574_2_1_9"/>
<dbReference type="EMBL" id="CP001056">
    <property type="protein sequence ID" value="ACD22495.1"/>
    <property type="molecule type" value="Genomic_DNA"/>
</dbReference>
<dbReference type="AlphaFoldDB" id="B2TMU5"/>
<accession>B2TMU5</accession>
<protein>
    <recommendedName>
        <fullName evidence="2">DUF2634 domain-containing protein</fullName>
    </recommendedName>
</protein>
<accession>U4PGB1</accession>
<name>B2TMU5_CLOBB</name>
<dbReference type="Pfam" id="PF10934">
    <property type="entry name" value="Sheath_initiator"/>
    <property type="match status" value="1"/>
</dbReference>
<proteinExistence type="predicted"/>
<reference evidence="1" key="1">
    <citation type="submission" date="2009-06" db="EMBL/GenBank/DDBJ databases">
        <authorList>
            <consortium name="US DOE Joint Genome Institute (JGI-PGF)"/>
            <person name="Lucas S."/>
            <person name="Copeland A."/>
            <person name="Lapidus A."/>
            <person name="Glavina del Rio T."/>
            <person name="Dalin E."/>
            <person name="Tice H."/>
            <person name="Bruce D."/>
            <person name="Goodwin L."/>
            <person name="Pitluck S."/>
            <person name="Kyrpides N."/>
            <person name="Mavromatis K."/>
            <person name="Ivanova N."/>
            <person name="Saunders E."/>
            <person name="Brettin T."/>
            <person name="Detter J.C."/>
            <person name="Han C."/>
            <person name="Larimer F."/>
            <person name="Land M."/>
            <person name="Hauser L."/>
            <person name="Markowitz V."/>
            <person name="Cheng J.-F."/>
            <person name="Hugenholtz P."/>
            <person name="Woyke T."/>
            <person name="Wu D."/>
            <person name="Gronow S."/>
            <person name="Klenk H.-P."/>
            <person name="Eisen J.A."/>
        </authorList>
    </citation>
    <scope>NUCLEOTIDE SEQUENCE</scope>
    <source>
        <strain evidence="1">Eklund 17B</strain>
    </source>
</reference>
<organism evidence="1">
    <name type="scientific">Clostridium botulinum (strain Eklund 17B / Type B)</name>
    <dbReference type="NCBI Taxonomy" id="935198"/>
    <lineage>
        <taxon>Bacteria</taxon>
        <taxon>Bacillati</taxon>
        <taxon>Bacillota</taxon>
        <taxon>Clostridia</taxon>
        <taxon>Eubacteriales</taxon>
        <taxon>Clostridiaceae</taxon>
        <taxon>Clostridium</taxon>
    </lineage>
</organism>